<evidence type="ECO:0000313" key="2">
    <source>
        <dbReference type="EMBL" id="EGI68566.1"/>
    </source>
</evidence>
<feature type="transmembrane region" description="Helical" evidence="1">
    <location>
        <begin position="82"/>
        <end position="99"/>
    </location>
</feature>
<keyword evidence="3" id="KW-1185">Reference proteome</keyword>
<keyword evidence="1" id="KW-0472">Membrane</keyword>
<accession>F4WB59</accession>
<proteinExistence type="predicted"/>
<dbReference type="Proteomes" id="UP000007755">
    <property type="component" value="Unassembled WGS sequence"/>
</dbReference>
<dbReference type="InParanoid" id="F4WB59"/>
<keyword evidence="1" id="KW-1133">Transmembrane helix</keyword>
<reference evidence="2" key="1">
    <citation type="submission" date="2011-02" db="EMBL/GenBank/DDBJ databases">
        <title>The genome of the leaf-cutting ant Acromyrmex echinatior suggests key adaptations to social evolution and fungus farming.</title>
        <authorList>
            <person name="Nygaard S."/>
            <person name="Zhang G."/>
        </authorList>
    </citation>
    <scope>NUCLEOTIDE SEQUENCE</scope>
</reference>
<dbReference type="EMBL" id="GL888057">
    <property type="protein sequence ID" value="EGI68566.1"/>
    <property type="molecule type" value="Genomic_DNA"/>
</dbReference>
<organism evidence="3">
    <name type="scientific">Acromyrmex echinatior</name>
    <name type="common">Panamanian leafcutter ant</name>
    <name type="synonym">Acromyrmex octospinosus echinatior</name>
    <dbReference type="NCBI Taxonomy" id="103372"/>
    <lineage>
        <taxon>Eukaryota</taxon>
        <taxon>Metazoa</taxon>
        <taxon>Ecdysozoa</taxon>
        <taxon>Arthropoda</taxon>
        <taxon>Hexapoda</taxon>
        <taxon>Insecta</taxon>
        <taxon>Pterygota</taxon>
        <taxon>Neoptera</taxon>
        <taxon>Endopterygota</taxon>
        <taxon>Hymenoptera</taxon>
        <taxon>Apocrita</taxon>
        <taxon>Aculeata</taxon>
        <taxon>Formicoidea</taxon>
        <taxon>Formicidae</taxon>
        <taxon>Myrmicinae</taxon>
        <taxon>Acromyrmex</taxon>
    </lineage>
</organism>
<name>F4WB59_ACREC</name>
<evidence type="ECO:0000313" key="3">
    <source>
        <dbReference type="Proteomes" id="UP000007755"/>
    </source>
</evidence>
<protein>
    <submittedName>
        <fullName evidence="2">Uncharacterized protein</fullName>
    </submittedName>
</protein>
<sequence length="512" mass="58753">MSACRSVWCSAQLQKGSGKMISHILILFSWNFYHLNESLIWKYLNISVIITSRVVTSASTGKLEQTHKENKKNFTVHLKMKHVLIFMIALAFIHVVDLTKTMNNLTQNEADRNRPSFIDILSDASVTDIREQSTKNHQNEFYHSLCVLSMFKIVNRTLEATESTSQLTLAYITSEPQLNSRIVAMDRGRYNDQLQFSPKSKEPIHVVKAVDNDLPTNKYLRCKSLPEMEEIKLCDNNNGSIRLFRRKLRSANEIQIASIRISLCETKLYLVTTTIWSHPRPPPTSVPRPEGHLIQWGGNNLVLIDFLWVTFVSSAENGQILILSGNIIEVMDISYTAMHTEINENERQAQSIISNILAFHVRENETRGISLAQFELRSVRIGKLENSLIDHLLIPHYPGCHACKSKFPLPSPTPSAHHRDVVAQKWRKIQLEDQAKISYYYFRNDYENKTTKIRHAFSKDLVFSLHKKFSSTSVHTDIKGTDEFHLRISELHFSAAASWLEDGIAFLHRVLV</sequence>
<gene>
    <name evidence="2" type="ORF">G5I_02760</name>
</gene>
<evidence type="ECO:0000256" key="1">
    <source>
        <dbReference type="SAM" id="Phobius"/>
    </source>
</evidence>
<keyword evidence="1" id="KW-0812">Transmembrane</keyword>
<dbReference type="AlphaFoldDB" id="F4WB59"/>